<dbReference type="PANTHER" id="PTHR47495">
    <property type="entry name" value="ALDEHYDE DEHYDROGENASE"/>
    <property type="match status" value="1"/>
</dbReference>
<dbReference type="SMART" id="SM01008">
    <property type="entry name" value="Ald_Xan_dh_C"/>
    <property type="match status" value="1"/>
</dbReference>
<feature type="domain" description="Aldehyde oxidase/xanthine dehydrogenase a/b hammerhead" evidence="2">
    <location>
        <begin position="199"/>
        <end position="289"/>
    </location>
</feature>
<dbReference type="InterPro" id="IPR037165">
    <property type="entry name" value="AldOxase/xan_DH_Mopterin-bd_sf"/>
</dbReference>
<evidence type="ECO:0000313" key="3">
    <source>
        <dbReference type="EMBL" id="GLX77231.1"/>
    </source>
</evidence>
<dbReference type="Gene3D" id="3.90.1170.50">
    <property type="entry name" value="Aldehyde oxidase/xanthine dehydrogenase, a/b hammerhead"/>
    <property type="match status" value="1"/>
</dbReference>
<dbReference type="InterPro" id="IPR008274">
    <property type="entry name" value="AldOxase/xan_DH_MoCoBD1"/>
</dbReference>
<evidence type="ECO:0000256" key="1">
    <source>
        <dbReference type="SAM" id="SignalP"/>
    </source>
</evidence>
<dbReference type="PROSITE" id="PS51318">
    <property type="entry name" value="TAT"/>
    <property type="match status" value="1"/>
</dbReference>
<reference evidence="3 4" key="1">
    <citation type="submission" date="2023-03" db="EMBL/GenBank/DDBJ databases">
        <title>Draft genome sequence of Thalassotalea insulae KCTC 62186T.</title>
        <authorList>
            <person name="Sawabe T."/>
        </authorList>
    </citation>
    <scope>NUCLEOTIDE SEQUENCE [LARGE SCALE GENOMIC DNA]</scope>
    <source>
        <strain evidence="3 4">KCTC 62186</strain>
    </source>
</reference>
<dbReference type="InterPro" id="IPR012368">
    <property type="entry name" value="OxRdtase_Mopterin-bd_su_IorB"/>
</dbReference>
<dbReference type="PANTHER" id="PTHR47495:SF1">
    <property type="entry name" value="BLL3820 PROTEIN"/>
    <property type="match status" value="1"/>
</dbReference>
<evidence type="ECO:0000259" key="2">
    <source>
        <dbReference type="SMART" id="SM01008"/>
    </source>
</evidence>
<comment type="caution">
    <text evidence="3">The sequence shown here is derived from an EMBL/GenBank/DDBJ whole genome shotgun (WGS) entry which is preliminary data.</text>
</comment>
<dbReference type="Pfam" id="PF02738">
    <property type="entry name" value="MoCoBD_1"/>
    <property type="match status" value="1"/>
</dbReference>
<dbReference type="Gene3D" id="3.30.365.10">
    <property type="entry name" value="Aldehyde oxidase/xanthine dehydrogenase, molybdopterin binding domain"/>
    <property type="match status" value="4"/>
</dbReference>
<keyword evidence="1" id="KW-0732">Signal</keyword>
<dbReference type="InterPro" id="IPR006311">
    <property type="entry name" value="TAT_signal"/>
</dbReference>
<protein>
    <submittedName>
        <fullName evidence="3">Oxidoreductase</fullName>
    </submittedName>
</protein>
<accession>A0ABQ6GMX7</accession>
<dbReference type="InterPro" id="IPR046867">
    <property type="entry name" value="AldOxase/xan_DH_MoCoBD2"/>
</dbReference>
<dbReference type="SUPFAM" id="SSF56003">
    <property type="entry name" value="Molybdenum cofactor-binding domain"/>
    <property type="match status" value="2"/>
</dbReference>
<dbReference type="InterPro" id="IPR052516">
    <property type="entry name" value="N-heterocyclic_Hydroxylase"/>
</dbReference>
<gene>
    <name evidence="3" type="ORF">tinsulaeT_05710</name>
</gene>
<organism evidence="3 4">
    <name type="scientific">Thalassotalea insulae</name>
    <dbReference type="NCBI Taxonomy" id="2056778"/>
    <lineage>
        <taxon>Bacteria</taxon>
        <taxon>Pseudomonadati</taxon>
        <taxon>Pseudomonadota</taxon>
        <taxon>Gammaproteobacteria</taxon>
        <taxon>Alteromonadales</taxon>
        <taxon>Colwelliaceae</taxon>
        <taxon>Thalassotalea</taxon>
    </lineage>
</organism>
<dbReference type="RefSeq" id="WP_284243076.1">
    <property type="nucleotide sequence ID" value="NZ_BSST01000001.1"/>
</dbReference>
<proteinExistence type="predicted"/>
<keyword evidence="4" id="KW-1185">Reference proteome</keyword>
<dbReference type="InterPro" id="IPR000674">
    <property type="entry name" value="Ald_Oxase/Xan_DH_a/b"/>
</dbReference>
<dbReference type="PIRSF" id="PIRSF036389">
    <property type="entry name" value="IOR_B"/>
    <property type="match status" value="1"/>
</dbReference>
<evidence type="ECO:0000313" key="4">
    <source>
        <dbReference type="Proteomes" id="UP001157186"/>
    </source>
</evidence>
<dbReference type="Pfam" id="PF20256">
    <property type="entry name" value="MoCoBD_2"/>
    <property type="match status" value="2"/>
</dbReference>
<feature type="chain" id="PRO_5045047432" evidence="1">
    <location>
        <begin position="32"/>
        <end position="733"/>
    </location>
</feature>
<sequence>MQNTMSRRQFIKISLATTTVTTLNFSALSFASSGNDSVLSPFPFLSINADGQVIYYTPRADMGQGSATGLRLIVADELGINADKLIIKRKNPQEGHWVGTGGSSGTYSVYRWHRQRIATVRQLLINAAAKVWSVSAKDCRVEDGTVIHSASQQRTSFGDLVALAKTLELPEKEVQVMDVKDFKWIGQSRQLEHIEDIVSGRATYSIDVELKDMVYASIERCPFAHGELISYDEQQVKAMAGVVAVIALQGSGWQGSAQYRPCGVAVIANSHWAAQQARAKLNVKWSEPATDIFDDKDIERYLAEKAEKNGVLAKASGDVALPLNKADKQLQAHYKVPFWTHAPMEPMNATADVVDGHCEVWSGCHLQTILQNELAELIGLPNQQIRIHTPLIGGSFGRRLYRDYAIEAVLLSKQLKRPVQVLFDRADDMRFGHFMPAGHFKVRSAIQGHDITSLELRAVQQSNETQRVPDKLKDGKDELLVKDPQRYPYEIPNIRYEQHYTPELSIPTGYWRGTYSNSYAFVFESWIDELAFALKKDPLKLRLSLLSDSQLYPKIGNDVEQLDKALARRVLTRVADIGQWSSDKDPGQGRGIAWCFSFFYSYAAAVVDLNVSEKNNISIEKVSVTVDCGVAINPNMIKAQIEGGVVWALSALKSSIHFKEGRVTNTNFHDYPVLTYQECPAIVVEIMESDRPSAGVGELGNMPIFAAVCNAIFDATGERIRELPLTNYFMQST</sequence>
<feature type="signal peptide" evidence="1">
    <location>
        <begin position="1"/>
        <end position="31"/>
    </location>
</feature>
<dbReference type="Proteomes" id="UP001157186">
    <property type="component" value="Unassembled WGS sequence"/>
</dbReference>
<dbReference type="EMBL" id="BSST01000001">
    <property type="protein sequence ID" value="GLX77231.1"/>
    <property type="molecule type" value="Genomic_DNA"/>
</dbReference>
<name>A0ABQ6GMX7_9GAMM</name>